<reference evidence="1" key="1">
    <citation type="submission" date="2025-08" db="UniProtKB">
        <authorList>
            <consortium name="Ensembl"/>
        </authorList>
    </citation>
    <scope>IDENTIFICATION</scope>
</reference>
<evidence type="ECO:0000313" key="1">
    <source>
        <dbReference type="Ensembl" id="ENSAPOP00000019388.1"/>
    </source>
</evidence>
<dbReference type="Proteomes" id="UP000257200">
    <property type="component" value="Unplaced"/>
</dbReference>
<dbReference type="Pfam" id="PF15091">
    <property type="entry name" value="DUF4554"/>
    <property type="match status" value="1"/>
</dbReference>
<dbReference type="InParanoid" id="A0A3Q1FQ87"/>
<dbReference type="STRING" id="80966.ENSAPOP00000019388"/>
<organism evidence="1 2">
    <name type="scientific">Acanthochromis polyacanthus</name>
    <name type="common">spiny chromis</name>
    <dbReference type="NCBI Taxonomy" id="80966"/>
    <lineage>
        <taxon>Eukaryota</taxon>
        <taxon>Metazoa</taxon>
        <taxon>Chordata</taxon>
        <taxon>Craniata</taxon>
        <taxon>Vertebrata</taxon>
        <taxon>Euteleostomi</taxon>
        <taxon>Actinopterygii</taxon>
        <taxon>Neopterygii</taxon>
        <taxon>Teleostei</taxon>
        <taxon>Neoteleostei</taxon>
        <taxon>Acanthomorphata</taxon>
        <taxon>Ovalentaria</taxon>
        <taxon>Pomacentridae</taxon>
        <taxon>Acanthochromis</taxon>
    </lineage>
</organism>
<dbReference type="PANTHER" id="PTHR14652:SF2">
    <property type="entry name" value="TYPE 2 DNA TOPOISOMERASE 6 SUBUNIT B-LIKE"/>
    <property type="match status" value="1"/>
</dbReference>
<evidence type="ECO:0000313" key="2">
    <source>
        <dbReference type="Proteomes" id="UP000257200"/>
    </source>
</evidence>
<dbReference type="InterPro" id="IPR028040">
    <property type="entry name" value="TopoVIB-like"/>
</dbReference>
<dbReference type="Ensembl" id="ENSAPOT00000034819.1">
    <property type="protein sequence ID" value="ENSAPOP00000019388.1"/>
    <property type="gene ID" value="ENSAPOG00000022813.1"/>
</dbReference>
<dbReference type="AlphaFoldDB" id="A0A3Q1FQ87"/>
<accession>A0A3Q1FQ87</accession>
<reference evidence="1" key="2">
    <citation type="submission" date="2025-09" db="UniProtKB">
        <authorList>
            <consortium name="Ensembl"/>
        </authorList>
    </citation>
    <scope>IDENTIFICATION</scope>
</reference>
<keyword evidence="2" id="KW-1185">Reference proteome</keyword>
<dbReference type="GeneTree" id="ENSGT00390000009327"/>
<protein>
    <submittedName>
        <fullName evidence="1">Uncharacterized protein</fullName>
    </submittedName>
</protein>
<dbReference type="PANTHER" id="PTHR14652">
    <property type="entry name" value="TYPE 2 DNA TOPOISOMERASE 6 SUBUNIT B-LIKE"/>
    <property type="match status" value="1"/>
</dbReference>
<sequence length="459" mass="51382">MSREIQQVLRLIMLTGKQKQRRVLKTAGGLLVLLWTETELSGQKINCTVAAAGPWCSGIQMKALQPVLSDLKERMFPCVGPCPEPDPKELSAFTDLYGSLGLLLAFQMKDARHCTSEWRAHIEAFLRTFSLANAEINVHLKFRLSQLDSQQEFKVKIKSNVVQANQPSLKLDVTCSRKSPLCVNKGRWCQGGHPVLGGRLPLSIPPQAMDQGLLGELSVQFVTLLSPCVLQYPNAATELTHIQVLVYSPSNVPISGPSGFFQTLPADLDCQQLGLDRLHCSSFKDLMHGGGTVYAVDQENWDDPEQESVQQSLLVFLFLQHSDPFISHLIDIMATEVLIEHHLEDILNNNRQAVTTALQTELRNTLTAQNHRKKHQDKLHSAAEVIISSSLSIVSSSSNMEFRNTCLNRMKVHDTRELSASLRESLWRVTSWKFIPRGSCYSTQMDELPEGDELCRTEI</sequence>
<name>A0A3Q1FQ87_9TELE</name>
<proteinExistence type="predicted"/>
<dbReference type="GO" id="GO:0042138">
    <property type="term" value="P:meiotic DNA double-strand break formation"/>
    <property type="evidence" value="ECO:0007669"/>
    <property type="project" value="InterPro"/>
</dbReference>